<feature type="compositionally biased region" description="Basic and acidic residues" evidence="1">
    <location>
        <begin position="37"/>
        <end position="46"/>
    </location>
</feature>
<name>A0ABS8V3I6_DATST</name>
<accession>A0ABS8V3I6</accession>
<evidence type="ECO:0000256" key="1">
    <source>
        <dbReference type="SAM" id="MobiDB-lite"/>
    </source>
</evidence>
<feature type="region of interest" description="Disordered" evidence="1">
    <location>
        <begin position="207"/>
        <end position="226"/>
    </location>
</feature>
<comment type="caution">
    <text evidence="2">The sequence shown here is derived from an EMBL/GenBank/DDBJ whole genome shotgun (WGS) entry which is preliminary data.</text>
</comment>
<keyword evidence="3" id="KW-1185">Reference proteome</keyword>
<protein>
    <submittedName>
        <fullName evidence="2">Uncharacterized protein</fullName>
    </submittedName>
</protein>
<dbReference type="Proteomes" id="UP000823775">
    <property type="component" value="Unassembled WGS sequence"/>
</dbReference>
<evidence type="ECO:0000313" key="3">
    <source>
        <dbReference type="Proteomes" id="UP000823775"/>
    </source>
</evidence>
<feature type="compositionally biased region" description="Polar residues" evidence="1">
    <location>
        <begin position="16"/>
        <end position="36"/>
    </location>
</feature>
<gene>
    <name evidence="2" type="ORF">HAX54_026641</name>
</gene>
<feature type="region of interest" description="Disordered" evidence="1">
    <location>
        <begin position="16"/>
        <end position="49"/>
    </location>
</feature>
<organism evidence="2 3">
    <name type="scientific">Datura stramonium</name>
    <name type="common">Jimsonweed</name>
    <name type="synonym">Common thornapple</name>
    <dbReference type="NCBI Taxonomy" id="4076"/>
    <lineage>
        <taxon>Eukaryota</taxon>
        <taxon>Viridiplantae</taxon>
        <taxon>Streptophyta</taxon>
        <taxon>Embryophyta</taxon>
        <taxon>Tracheophyta</taxon>
        <taxon>Spermatophyta</taxon>
        <taxon>Magnoliopsida</taxon>
        <taxon>eudicotyledons</taxon>
        <taxon>Gunneridae</taxon>
        <taxon>Pentapetalae</taxon>
        <taxon>asterids</taxon>
        <taxon>lamiids</taxon>
        <taxon>Solanales</taxon>
        <taxon>Solanaceae</taxon>
        <taxon>Solanoideae</taxon>
        <taxon>Datureae</taxon>
        <taxon>Datura</taxon>
    </lineage>
</organism>
<proteinExistence type="predicted"/>
<reference evidence="2 3" key="1">
    <citation type="journal article" date="2021" name="BMC Genomics">
        <title>Datura genome reveals duplications of psychoactive alkaloid biosynthetic genes and high mutation rate following tissue culture.</title>
        <authorList>
            <person name="Rajewski A."/>
            <person name="Carter-House D."/>
            <person name="Stajich J."/>
            <person name="Litt A."/>
        </authorList>
    </citation>
    <scope>NUCLEOTIDE SEQUENCE [LARGE SCALE GENOMIC DNA]</scope>
    <source>
        <strain evidence="2">AR-01</strain>
    </source>
</reference>
<dbReference type="EMBL" id="JACEIK010003234">
    <property type="protein sequence ID" value="MCD9640906.1"/>
    <property type="molecule type" value="Genomic_DNA"/>
</dbReference>
<sequence>MHLNVGYLGRQSATCQQNTDITSRTADGSPTLSSAPRDSKPIDEPSSKAPVSFLSQPVYLGVALTSASHPAKCRNNSATCRSVANLVSRNSCSESPVKLRVQLYNSYFYHKFANHRRFTVQDWHFAGGPVPCSCAPTTTPPDLLKLAQMDQVHESQLMKLAKAIPSMIQQVIKKAMQPARDKLKGFCTTVVVLENEMITLRKELATLTGPSSTSNPTPFEPAAVPS</sequence>
<feature type="compositionally biased region" description="Polar residues" evidence="1">
    <location>
        <begin position="208"/>
        <end position="217"/>
    </location>
</feature>
<evidence type="ECO:0000313" key="2">
    <source>
        <dbReference type="EMBL" id="MCD9640906.1"/>
    </source>
</evidence>